<gene>
    <name evidence="4" type="ORF">FJY75_05555</name>
</gene>
<feature type="domain" description="Response regulatory" evidence="3">
    <location>
        <begin position="13"/>
        <end position="127"/>
    </location>
</feature>
<organism evidence="4 5">
    <name type="scientific">Eiseniibacteriota bacterium</name>
    <dbReference type="NCBI Taxonomy" id="2212470"/>
    <lineage>
        <taxon>Bacteria</taxon>
        <taxon>Candidatus Eiseniibacteriota</taxon>
    </lineage>
</organism>
<dbReference type="SMART" id="SM00448">
    <property type="entry name" value="REC"/>
    <property type="match status" value="1"/>
</dbReference>
<accession>A0A938BNK0</accession>
<protein>
    <submittedName>
        <fullName evidence="4">Response regulator</fullName>
    </submittedName>
</protein>
<dbReference type="Proteomes" id="UP000748308">
    <property type="component" value="Unassembled WGS sequence"/>
</dbReference>
<dbReference type="SUPFAM" id="SSF52172">
    <property type="entry name" value="CheY-like"/>
    <property type="match status" value="1"/>
</dbReference>
<evidence type="ECO:0000313" key="4">
    <source>
        <dbReference type="EMBL" id="MBM3317298.1"/>
    </source>
</evidence>
<dbReference type="Pfam" id="PF00072">
    <property type="entry name" value="Response_reg"/>
    <property type="match status" value="1"/>
</dbReference>
<dbReference type="InterPro" id="IPR011006">
    <property type="entry name" value="CheY-like_superfamily"/>
</dbReference>
<dbReference type="Gene3D" id="3.40.50.2300">
    <property type="match status" value="1"/>
</dbReference>
<dbReference type="InterPro" id="IPR050595">
    <property type="entry name" value="Bact_response_regulator"/>
</dbReference>
<dbReference type="AlphaFoldDB" id="A0A938BNK0"/>
<feature type="non-terminal residue" evidence="4">
    <location>
        <position position="180"/>
    </location>
</feature>
<dbReference type="GO" id="GO:0000160">
    <property type="term" value="P:phosphorelay signal transduction system"/>
    <property type="evidence" value="ECO:0007669"/>
    <property type="project" value="InterPro"/>
</dbReference>
<dbReference type="PANTHER" id="PTHR44591:SF3">
    <property type="entry name" value="RESPONSE REGULATORY DOMAIN-CONTAINING PROTEIN"/>
    <property type="match status" value="1"/>
</dbReference>
<evidence type="ECO:0000256" key="2">
    <source>
        <dbReference type="PROSITE-ProRule" id="PRU00169"/>
    </source>
</evidence>
<dbReference type="EMBL" id="VGIY01000104">
    <property type="protein sequence ID" value="MBM3317298.1"/>
    <property type="molecule type" value="Genomic_DNA"/>
</dbReference>
<comment type="caution">
    <text evidence="4">The sequence shown here is derived from an EMBL/GenBank/DDBJ whole genome shotgun (WGS) entry which is preliminary data.</text>
</comment>
<name>A0A938BNK0_UNCEI</name>
<evidence type="ECO:0000313" key="5">
    <source>
        <dbReference type="Proteomes" id="UP000748308"/>
    </source>
</evidence>
<evidence type="ECO:0000259" key="3">
    <source>
        <dbReference type="PROSITE" id="PS50110"/>
    </source>
</evidence>
<proteinExistence type="predicted"/>
<evidence type="ECO:0000256" key="1">
    <source>
        <dbReference type="ARBA" id="ARBA00022553"/>
    </source>
</evidence>
<feature type="modified residue" description="4-aspartylphosphate" evidence="2">
    <location>
        <position position="62"/>
    </location>
</feature>
<dbReference type="PROSITE" id="PS50110">
    <property type="entry name" value="RESPONSE_REGULATORY"/>
    <property type="match status" value="1"/>
</dbReference>
<keyword evidence="1 2" id="KW-0597">Phosphoprotein</keyword>
<sequence length="180" mass="20279">MARTEGMTTRRERILVVDDEESMRRFLTMMLEAEGYEVASVDNGADGVSRLDREEFDLVIADLRMPGVDGMSVLDSVHAKHPDLAVVILTAYGSEKAAAEARRRGAFQLVEKSCRNEEILLVVRNAMELSHVRRQNHSLKWQLHKRHQERRIIGSSSGMAQVFKVIEKVAASEATILIYG</sequence>
<dbReference type="PANTHER" id="PTHR44591">
    <property type="entry name" value="STRESS RESPONSE REGULATOR PROTEIN 1"/>
    <property type="match status" value="1"/>
</dbReference>
<dbReference type="InterPro" id="IPR001789">
    <property type="entry name" value="Sig_transdc_resp-reg_receiver"/>
</dbReference>
<reference evidence="4" key="1">
    <citation type="submission" date="2019-03" db="EMBL/GenBank/DDBJ databases">
        <title>Lake Tanganyika Metagenome-Assembled Genomes (MAGs).</title>
        <authorList>
            <person name="Tran P."/>
        </authorList>
    </citation>
    <scope>NUCLEOTIDE SEQUENCE</scope>
    <source>
        <strain evidence="4">M_DeepCast_400m_m2_100</strain>
    </source>
</reference>